<dbReference type="InterPro" id="IPR036890">
    <property type="entry name" value="HATPase_C_sf"/>
</dbReference>
<evidence type="ECO:0000256" key="4">
    <source>
        <dbReference type="ARBA" id="ARBA00022777"/>
    </source>
</evidence>
<dbReference type="SUPFAM" id="SSF55874">
    <property type="entry name" value="ATPase domain of HSP90 chaperone/DNA topoisomerase II/histidine kinase"/>
    <property type="match status" value="1"/>
</dbReference>
<name>A0A5C7BD23_9FLAO</name>
<keyword evidence="10" id="KW-1185">Reference proteome</keyword>
<comment type="caution">
    <text evidence="9">The sequence shown here is derived from an EMBL/GenBank/DDBJ whole genome shotgun (WGS) entry which is preliminary data.</text>
</comment>
<sequence length="673" mass="77994">MRDKLVINTLIPLLFMQLGFSQVDQNRFTDLKQKSKDYSLTLIEREKYGKQALELAKEIGADSLVLSARKTLSLIYLDQENYDLYTHLSRQNLAKAEQIRDTLSVASAYLNLGQSHYFQYENDSAYYYFSKSLKFYQILRNTNQQGFILSAISDIQEIEQDYIGSEESAIQAIRIFETLPRNEYNLSQLWKLNNVLGIISLKLGLYDKSLEYHNKAESVSEKMSNGFYDKIYSINNKAFVYRKKGNYKEALNLYKNLLDIRDEYEEYDPTFYPLVIDNYAYTKLVAGHNDYDDMGQLFKEAFRISDKLGDPITKLQVSIDVSKFYLRQKLQDSSLKYANISYKLAKETSSNEILLDALKVLSELKEGEDGKAYLNEHIKLSDSLLHVERNVRNKFARIEFETDKIEEANEKMSQQLIWLLVISGGLLITLFFLYIIVKQREKNKELKFEKDQQKANEDIYNLMLLQQDKVDEARASEKKRISKELHDGILGRLFGTRLSLDSFNFSEGKDAISKRAKYISELKIIEDDIRKVSHDLSTDFVSGSGFMDIVSELIEKQTNAYQLQSYFDFTDDIHWEMVPNKTKINIYRIIQESLQNIYKHANAKMVKISVELKNNVICLSIVDDGDGFNISKSKKGIGIKNINSRVEEVEGKAQFHSEANKGTEVIITMPYKN</sequence>
<dbReference type="SUPFAM" id="SSF48452">
    <property type="entry name" value="TPR-like"/>
    <property type="match status" value="2"/>
</dbReference>
<feature type="transmembrane region" description="Helical" evidence="7">
    <location>
        <begin position="416"/>
        <end position="437"/>
    </location>
</feature>
<dbReference type="AlphaFoldDB" id="A0A5C7BD23"/>
<evidence type="ECO:0000256" key="7">
    <source>
        <dbReference type="SAM" id="Phobius"/>
    </source>
</evidence>
<dbReference type="STRING" id="1123037.GCA_000425305_01388"/>
<evidence type="ECO:0000313" key="9">
    <source>
        <dbReference type="EMBL" id="TXE19379.1"/>
    </source>
</evidence>
<dbReference type="InterPro" id="IPR050482">
    <property type="entry name" value="Sensor_HK_TwoCompSys"/>
</dbReference>
<gene>
    <name evidence="9" type="ORF">ES692_03615</name>
</gene>
<dbReference type="GO" id="GO:0000160">
    <property type="term" value="P:phosphorelay signal transduction system"/>
    <property type="evidence" value="ECO:0007669"/>
    <property type="project" value="UniProtKB-KW"/>
</dbReference>
<dbReference type="InterPro" id="IPR019734">
    <property type="entry name" value="TPR_rpt"/>
</dbReference>
<evidence type="ECO:0000256" key="1">
    <source>
        <dbReference type="ARBA" id="ARBA00000085"/>
    </source>
</evidence>
<evidence type="ECO:0000259" key="8">
    <source>
        <dbReference type="PROSITE" id="PS50109"/>
    </source>
</evidence>
<dbReference type="Proteomes" id="UP000321938">
    <property type="component" value="Unassembled WGS sequence"/>
</dbReference>
<dbReference type="OrthoDB" id="977000at2"/>
<keyword evidence="5" id="KW-0902">Two-component regulatory system</keyword>
<protein>
    <recommendedName>
        <fullName evidence="2">histidine kinase</fullName>
        <ecNumber evidence="2">2.7.13.3</ecNumber>
    </recommendedName>
</protein>
<keyword evidence="6" id="KW-0802">TPR repeat</keyword>
<dbReference type="SMART" id="SM00028">
    <property type="entry name" value="TPR"/>
    <property type="match status" value="3"/>
</dbReference>
<accession>A0A5C7BD23</accession>
<dbReference type="Pfam" id="PF02518">
    <property type="entry name" value="HATPase_c"/>
    <property type="match status" value="1"/>
</dbReference>
<keyword evidence="7" id="KW-1133">Transmembrane helix</keyword>
<keyword evidence="3" id="KW-0808">Transferase</keyword>
<organism evidence="9 10">
    <name type="scientific">Psychroserpens burtonensis</name>
    <dbReference type="NCBI Taxonomy" id="49278"/>
    <lineage>
        <taxon>Bacteria</taxon>
        <taxon>Pseudomonadati</taxon>
        <taxon>Bacteroidota</taxon>
        <taxon>Flavobacteriia</taxon>
        <taxon>Flavobacteriales</taxon>
        <taxon>Flavobacteriaceae</taxon>
        <taxon>Psychroserpens</taxon>
    </lineage>
</organism>
<dbReference type="InterPro" id="IPR005467">
    <property type="entry name" value="His_kinase_dom"/>
</dbReference>
<dbReference type="Gene3D" id="1.25.40.10">
    <property type="entry name" value="Tetratricopeptide repeat domain"/>
    <property type="match status" value="2"/>
</dbReference>
<evidence type="ECO:0000256" key="5">
    <source>
        <dbReference type="ARBA" id="ARBA00023012"/>
    </source>
</evidence>
<feature type="repeat" description="TPR" evidence="6">
    <location>
        <begin position="231"/>
        <end position="264"/>
    </location>
</feature>
<dbReference type="PANTHER" id="PTHR24421:SF10">
    <property type="entry name" value="NITRATE_NITRITE SENSOR PROTEIN NARQ"/>
    <property type="match status" value="1"/>
</dbReference>
<dbReference type="RefSeq" id="WP_051229621.1">
    <property type="nucleotide sequence ID" value="NZ_VOSB01000004.1"/>
</dbReference>
<keyword evidence="4 9" id="KW-0418">Kinase</keyword>
<dbReference type="Gene3D" id="3.30.565.10">
    <property type="entry name" value="Histidine kinase-like ATPase, C-terminal domain"/>
    <property type="match status" value="1"/>
</dbReference>
<dbReference type="EMBL" id="VOSB01000004">
    <property type="protein sequence ID" value="TXE19379.1"/>
    <property type="molecule type" value="Genomic_DNA"/>
</dbReference>
<feature type="domain" description="Histidine kinase" evidence="8">
    <location>
        <begin position="586"/>
        <end position="673"/>
    </location>
</feature>
<dbReference type="InterPro" id="IPR003594">
    <property type="entry name" value="HATPase_dom"/>
</dbReference>
<reference evidence="9 10" key="1">
    <citation type="submission" date="2019-08" db="EMBL/GenBank/DDBJ databases">
        <title>Genome of Psychroserpens burtonensis ACAM 167.</title>
        <authorList>
            <person name="Bowman J.P."/>
        </authorList>
    </citation>
    <scope>NUCLEOTIDE SEQUENCE [LARGE SCALE GENOMIC DNA]</scope>
    <source>
        <strain evidence="9 10">ACAM 167</strain>
    </source>
</reference>
<evidence type="ECO:0000256" key="2">
    <source>
        <dbReference type="ARBA" id="ARBA00012438"/>
    </source>
</evidence>
<keyword evidence="7" id="KW-0472">Membrane</keyword>
<dbReference type="SMART" id="SM00387">
    <property type="entry name" value="HATPase_c"/>
    <property type="match status" value="1"/>
</dbReference>
<evidence type="ECO:0000256" key="6">
    <source>
        <dbReference type="PROSITE-ProRule" id="PRU00339"/>
    </source>
</evidence>
<dbReference type="EC" id="2.7.13.3" evidence="2"/>
<dbReference type="Pfam" id="PF13424">
    <property type="entry name" value="TPR_12"/>
    <property type="match status" value="1"/>
</dbReference>
<dbReference type="PANTHER" id="PTHR24421">
    <property type="entry name" value="NITRATE/NITRITE SENSOR PROTEIN NARX-RELATED"/>
    <property type="match status" value="1"/>
</dbReference>
<dbReference type="PROSITE" id="PS50109">
    <property type="entry name" value="HIS_KIN"/>
    <property type="match status" value="1"/>
</dbReference>
<comment type="catalytic activity">
    <reaction evidence="1">
        <text>ATP + protein L-histidine = ADP + protein N-phospho-L-histidine.</text>
        <dbReference type="EC" id="2.7.13.3"/>
    </reaction>
</comment>
<dbReference type="CDD" id="cd16917">
    <property type="entry name" value="HATPase_UhpB-NarQ-NarX-like"/>
    <property type="match status" value="1"/>
</dbReference>
<evidence type="ECO:0000313" key="10">
    <source>
        <dbReference type="Proteomes" id="UP000321938"/>
    </source>
</evidence>
<evidence type="ECO:0000256" key="3">
    <source>
        <dbReference type="ARBA" id="ARBA00022679"/>
    </source>
</evidence>
<dbReference type="PROSITE" id="PS50005">
    <property type="entry name" value="TPR"/>
    <property type="match status" value="1"/>
</dbReference>
<keyword evidence="7" id="KW-0812">Transmembrane</keyword>
<dbReference type="GO" id="GO:0004673">
    <property type="term" value="F:protein histidine kinase activity"/>
    <property type="evidence" value="ECO:0007669"/>
    <property type="project" value="UniProtKB-EC"/>
</dbReference>
<proteinExistence type="predicted"/>
<dbReference type="InterPro" id="IPR011990">
    <property type="entry name" value="TPR-like_helical_dom_sf"/>
</dbReference>